<protein>
    <submittedName>
        <fullName evidence="1">Uncharacterized protein</fullName>
    </submittedName>
</protein>
<keyword evidence="2" id="KW-1185">Reference proteome</keyword>
<evidence type="ECO:0000313" key="1">
    <source>
        <dbReference type="EMBL" id="KAK6642144.1"/>
    </source>
</evidence>
<sequence length="141" mass="16576">MADSGVDECKIHRSFRLWLSQGWALLGHVKKWPEMLSSSVWKSRNRPKGMGRDVKISITAEMSAASIRKSKEKKPKKEIKRMRKASRVRFRYLARRIARCRNCRLQDLTVTSLPNLGERLQKRKTLLQRLASDVRRNRTRT</sequence>
<reference evidence="1 2" key="1">
    <citation type="submission" date="2023-09" db="EMBL/GenBank/DDBJ databases">
        <title>Genomes of two closely related lineages of the louse Polyplax serrata with different host specificities.</title>
        <authorList>
            <person name="Martinu J."/>
            <person name="Tarabai H."/>
            <person name="Stefka J."/>
            <person name="Hypsa V."/>
        </authorList>
    </citation>
    <scope>NUCLEOTIDE SEQUENCE [LARGE SCALE GENOMIC DNA]</scope>
    <source>
        <strain evidence="1">98ZLc_SE</strain>
    </source>
</reference>
<dbReference type="EMBL" id="JAWJWF010000001">
    <property type="protein sequence ID" value="KAK6642144.1"/>
    <property type="molecule type" value="Genomic_DNA"/>
</dbReference>
<evidence type="ECO:0000313" key="2">
    <source>
        <dbReference type="Proteomes" id="UP001359485"/>
    </source>
</evidence>
<gene>
    <name evidence="1" type="ORF">RUM44_013867</name>
</gene>
<comment type="caution">
    <text evidence="1">The sequence shown here is derived from an EMBL/GenBank/DDBJ whole genome shotgun (WGS) entry which is preliminary data.</text>
</comment>
<name>A0ABR1BJ98_POLSC</name>
<organism evidence="1 2">
    <name type="scientific">Polyplax serrata</name>
    <name type="common">Common mouse louse</name>
    <dbReference type="NCBI Taxonomy" id="468196"/>
    <lineage>
        <taxon>Eukaryota</taxon>
        <taxon>Metazoa</taxon>
        <taxon>Ecdysozoa</taxon>
        <taxon>Arthropoda</taxon>
        <taxon>Hexapoda</taxon>
        <taxon>Insecta</taxon>
        <taxon>Pterygota</taxon>
        <taxon>Neoptera</taxon>
        <taxon>Paraneoptera</taxon>
        <taxon>Psocodea</taxon>
        <taxon>Troctomorpha</taxon>
        <taxon>Phthiraptera</taxon>
        <taxon>Anoplura</taxon>
        <taxon>Polyplacidae</taxon>
        <taxon>Polyplax</taxon>
    </lineage>
</organism>
<dbReference type="Proteomes" id="UP001359485">
    <property type="component" value="Unassembled WGS sequence"/>
</dbReference>
<accession>A0ABR1BJ98</accession>
<proteinExistence type="predicted"/>